<gene>
    <name evidence="15" type="ORF">IMG5_025380</name>
</gene>
<evidence type="ECO:0000256" key="10">
    <source>
        <dbReference type="ARBA" id="ARBA00048254"/>
    </source>
</evidence>
<dbReference type="EC" id="2.7.1.21" evidence="2 13"/>
<keyword evidence="5" id="KW-0479">Metal-binding</keyword>
<dbReference type="GO" id="GO:0042802">
    <property type="term" value="F:identical protein binding"/>
    <property type="evidence" value="ECO:0007669"/>
    <property type="project" value="UniProtKB-ARBA"/>
</dbReference>
<keyword evidence="8" id="KW-0862">Zinc</keyword>
<evidence type="ECO:0000256" key="5">
    <source>
        <dbReference type="ARBA" id="ARBA00022723"/>
    </source>
</evidence>
<dbReference type="Proteomes" id="UP000008983">
    <property type="component" value="Unassembled WGS sequence"/>
</dbReference>
<dbReference type="FunFam" id="3.40.50.300:FF:001270">
    <property type="entry name" value="Thymidine kinase"/>
    <property type="match status" value="1"/>
</dbReference>
<dbReference type="GO" id="GO:0005524">
    <property type="term" value="F:ATP binding"/>
    <property type="evidence" value="ECO:0007669"/>
    <property type="project" value="UniProtKB-KW"/>
</dbReference>
<evidence type="ECO:0000313" key="15">
    <source>
        <dbReference type="EMBL" id="EGR34057.1"/>
    </source>
</evidence>
<dbReference type="PANTHER" id="PTHR11441:SF0">
    <property type="entry name" value="THYMIDINE KINASE, CYTOSOLIC"/>
    <property type="match status" value="1"/>
</dbReference>
<evidence type="ECO:0000256" key="3">
    <source>
        <dbReference type="ARBA" id="ARBA00022634"/>
    </source>
</evidence>
<dbReference type="GeneID" id="14910246"/>
<dbReference type="PANTHER" id="PTHR11441">
    <property type="entry name" value="THYMIDINE KINASE"/>
    <property type="match status" value="1"/>
</dbReference>
<keyword evidence="6 13" id="KW-0547">Nucleotide-binding</keyword>
<dbReference type="GO" id="GO:0046104">
    <property type="term" value="P:thymidine metabolic process"/>
    <property type="evidence" value="ECO:0007669"/>
    <property type="project" value="TreeGrafter"/>
</dbReference>
<evidence type="ECO:0000256" key="7">
    <source>
        <dbReference type="ARBA" id="ARBA00022777"/>
    </source>
</evidence>
<dbReference type="PROSITE" id="PS00603">
    <property type="entry name" value="TK_CELLULAR_TYPE"/>
    <property type="match status" value="1"/>
</dbReference>
<evidence type="ECO:0000256" key="2">
    <source>
        <dbReference type="ARBA" id="ARBA00012118"/>
    </source>
</evidence>
<dbReference type="Pfam" id="PF00265">
    <property type="entry name" value="TK"/>
    <property type="match status" value="1"/>
</dbReference>
<dbReference type="Gene3D" id="3.30.60.20">
    <property type="match status" value="1"/>
</dbReference>
<keyword evidence="16" id="KW-1185">Reference proteome</keyword>
<dbReference type="EMBL" id="GL983214">
    <property type="protein sequence ID" value="EGR34057.1"/>
    <property type="molecule type" value="Genomic_DNA"/>
</dbReference>
<comment type="similarity">
    <text evidence="1 14">Belongs to the thymidine kinase family.</text>
</comment>
<dbReference type="SUPFAM" id="SSF57716">
    <property type="entry name" value="Glucocorticoid receptor-like (DNA-binding domain)"/>
    <property type="match status" value="1"/>
</dbReference>
<organism evidence="15 16">
    <name type="scientific">Ichthyophthirius multifiliis</name>
    <name type="common">White spot disease agent</name>
    <name type="synonym">Ich</name>
    <dbReference type="NCBI Taxonomy" id="5932"/>
    <lineage>
        <taxon>Eukaryota</taxon>
        <taxon>Sar</taxon>
        <taxon>Alveolata</taxon>
        <taxon>Ciliophora</taxon>
        <taxon>Intramacronucleata</taxon>
        <taxon>Oligohymenophorea</taxon>
        <taxon>Hymenostomatida</taxon>
        <taxon>Ophryoglenina</taxon>
        <taxon>Ichthyophthirius</taxon>
    </lineage>
</organism>
<dbReference type="AlphaFoldDB" id="G0QL46"/>
<dbReference type="PIRSF" id="PIRSF035805">
    <property type="entry name" value="TK_cell"/>
    <property type="match status" value="1"/>
</dbReference>
<evidence type="ECO:0000256" key="12">
    <source>
        <dbReference type="PIRSR" id="PIRSR035805-2"/>
    </source>
</evidence>
<evidence type="ECO:0000256" key="4">
    <source>
        <dbReference type="ARBA" id="ARBA00022679"/>
    </source>
</evidence>
<protein>
    <recommendedName>
        <fullName evidence="2 13">Thymidine kinase</fullName>
        <ecNumber evidence="2 13">2.7.1.21</ecNumber>
    </recommendedName>
</protein>
<dbReference type="InterPro" id="IPR020633">
    <property type="entry name" value="Thymidine_kinase_CS"/>
</dbReference>
<dbReference type="OMA" id="EAYEPRC"/>
<name>G0QL46_ICHMU</name>
<keyword evidence="3 13" id="KW-0237">DNA synthesis</keyword>
<keyword evidence="4 13" id="KW-0808">Transferase</keyword>
<feature type="binding site" evidence="12">
    <location>
        <position position="180"/>
    </location>
    <ligand>
        <name>substrate</name>
    </ligand>
</feature>
<dbReference type="InterPro" id="IPR001267">
    <property type="entry name" value="Thymidine_kinase"/>
</dbReference>
<feature type="active site" description="Proton acceptor" evidence="11">
    <location>
        <position position="97"/>
    </location>
</feature>
<dbReference type="Gene3D" id="3.40.50.300">
    <property type="entry name" value="P-loop containing nucleotide triphosphate hydrolases"/>
    <property type="match status" value="1"/>
</dbReference>
<dbReference type="InterPro" id="IPR027417">
    <property type="entry name" value="P-loop_NTPase"/>
</dbReference>
<dbReference type="OrthoDB" id="439028at2759"/>
<dbReference type="STRING" id="857967.G0QL46"/>
<evidence type="ECO:0000256" key="8">
    <source>
        <dbReference type="ARBA" id="ARBA00022833"/>
    </source>
</evidence>
<dbReference type="InParanoid" id="G0QL46"/>
<accession>G0QL46</accession>
<evidence type="ECO:0000256" key="6">
    <source>
        <dbReference type="ARBA" id="ARBA00022741"/>
    </source>
</evidence>
<dbReference type="GO" id="GO:0071897">
    <property type="term" value="P:DNA biosynthetic process"/>
    <property type="evidence" value="ECO:0007669"/>
    <property type="project" value="UniProtKB-KW"/>
</dbReference>
<feature type="non-terminal residue" evidence="15">
    <location>
        <position position="198"/>
    </location>
</feature>
<evidence type="ECO:0000256" key="11">
    <source>
        <dbReference type="PIRSR" id="PIRSR035805-1"/>
    </source>
</evidence>
<keyword evidence="7 13" id="KW-0418">Kinase</keyword>
<evidence type="ECO:0000256" key="13">
    <source>
        <dbReference type="RuleBase" id="RU000544"/>
    </source>
</evidence>
<sequence length="198" mass="22689">MSTKQQNFGQIQLIYGPMFSGKTSELLRIVKRYSYAKKKCLVVNYIKDNRYTESTSICTHDKITLDNNNSYIQTQKCLKLQEIMEKYEMFDVIAIDEGQFFQDIDEKCDFFANNGKIVLVAALDATFQRKPFNNILNLVCISESVTKLTAVCVSCGGNASFTKRKIKCDQIELIGSSEIYEPVCRTCFYNNEYDGNTQ</sequence>
<dbReference type="SUPFAM" id="SSF52540">
    <property type="entry name" value="P-loop containing nucleoside triphosphate hydrolases"/>
    <property type="match status" value="1"/>
</dbReference>
<comment type="catalytic activity">
    <reaction evidence="10 13">
        <text>thymidine + ATP = dTMP + ADP + H(+)</text>
        <dbReference type="Rhea" id="RHEA:19129"/>
        <dbReference type="ChEBI" id="CHEBI:15378"/>
        <dbReference type="ChEBI" id="CHEBI:17748"/>
        <dbReference type="ChEBI" id="CHEBI:30616"/>
        <dbReference type="ChEBI" id="CHEBI:63528"/>
        <dbReference type="ChEBI" id="CHEBI:456216"/>
        <dbReference type="EC" id="2.7.1.21"/>
    </reaction>
</comment>
<dbReference type="GO" id="GO:0004797">
    <property type="term" value="F:thymidine kinase activity"/>
    <property type="evidence" value="ECO:0007669"/>
    <property type="project" value="UniProtKB-EC"/>
</dbReference>
<evidence type="ECO:0000256" key="9">
    <source>
        <dbReference type="ARBA" id="ARBA00022840"/>
    </source>
</evidence>
<dbReference type="GO" id="GO:0046872">
    <property type="term" value="F:metal ion binding"/>
    <property type="evidence" value="ECO:0007669"/>
    <property type="project" value="UniProtKB-KW"/>
</dbReference>
<proteinExistence type="inferred from homology"/>
<evidence type="ECO:0000256" key="14">
    <source>
        <dbReference type="RuleBase" id="RU004165"/>
    </source>
</evidence>
<evidence type="ECO:0000256" key="1">
    <source>
        <dbReference type="ARBA" id="ARBA00007587"/>
    </source>
</evidence>
<dbReference type="eggNOG" id="KOG3125">
    <property type="taxonomic scope" value="Eukaryota"/>
</dbReference>
<dbReference type="RefSeq" id="XP_004039361.1">
    <property type="nucleotide sequence ID" value="XM_004039313.1"/>
</dbReference>
<keyword evidence="9 13" id="KW-0067">ATP-binding</keyword>
<reference evidence="15 16" key="1">
    <citation type="submission" date="2011-07" db="EMBL/GenBank/DDBJ databases">
        <authorList>
            <person name="Coyne R."/>
            <person name="Brami D."/>
            <person name="Johnson J."/>
            <person name="Hostetler J."/>
            <person name="Hannick L."/>
            <person name="Clark T."/>
            <person name="Cassidy-Hanley D."/>
            <person name="Inman J."/>
        </authorList>
    </citation>
    <scope>NUCLEOTIDE SEQUENCE [LARGE SCALE GENOMIC DNA]</scope>
    <source>
        <strain evidence="15 16">G5</strain>
    </source>
</reference>
<evidence type="ECO:0000313" key="16">
    <source>
        <dbReference type="Proteomes" id="UP000008983"/>
    </source>
</evidence>